<accession>A0AAD4R1T5</accession>
<keyword evidence="3" id="KW-1185">Reference proteome</keyword>
<comment type="caution">
    <text evidence="2">The sequence shown here is derived from an EMBL/GenBank/DDBJ whole genome shotgun (WGS) entry which is preliminary data.</text>
</comment>
<evidence type="ECO:0000313" key="3">
    <source>
        <dbReference type="Proteomes" id="UP001201812"/>
    </source>
</evidence>
<proteinExistence type="predicted"/>
<dbReference type="Proteomes" id="UP001201812">
    <property type="component" value="Unassembled WGS sequence"/>
</dbReference>
<dbReference type="GO" id="GO:0003676">
    <property type="term" value="F:nucleic acid binding"/>
    <property type="evidence" value="ECO:0007669"/>
    <property type="project" value="InterPro"/>
</dbReference>
<dbReference type="InterPro" id="IPR012677">
    <property type="entry name" value="Nucleotide-bd_a/b_plait_sf"/>
</dbReference>
<sequence>MGWVHGKGLGVKKQGFVEPIKAKGNRGRAGFGIVKPAVQKPSQPTAPLTSQIKKMPAQSATRISVNGIGLSSTSLQKRSNYLSTYFRQFGAVEKIDFDCQGAIITYKNPAEADICLQQDQHTISGIDCEVKRAEASIPNVSIPQLFHPHSHRPLPPPTGIDNTAILSKTRIDVKAKKLQKQLNALRANISEVCGPISKILVPFVLSHGELSFDTSLAYGGRQEPKIPRYALGQNFVNVGGPILKNFVPSVLAHRELSFDTLLASGGGQERPIPTRSRQMPSGAITLISVVRSRKFQFSPPILIERNRLTYHTPLGACWIFLNNRIPSSLVQEKGGVA</sequence>
<name>A0AAD4R1T5_9BILA</name>
<evidence type="ECO:0000313" key="2">
    <source>
        <dbReference type="EMBL" id="KAI1704008.1"/>
    </source>
</evidence>
<reference evidence="2" key="1">
    <citation type="submission" date="2022-01" db="EMBL/GenBank/DDBJ databases">
        <title>Genome Sequence Resource for Two Populations of Ditylenchus destructor, the Migratory Endoparasitic Phytonematode.</title>
        <authorList>
            <person name="Zhang H."/>
            <person name="Lin R."/>
            <person name="Xie B."/>
        </authorList>
    </citation>
    <scope>NUCLEOTIDE SEQUENCE</scope>
    <source>
        <strain evidence="2">BazhouSP</strain>
    </source>
</reference>
<protein>
    <submittedName>
        <fullName evidence="2">G-patch domain-containing protein</fullName>
    </submittedName>
</protein>
<feature type="domain" description="G-patch" evidence="1">
    <location>
        <begin position="1"/>
        <end position="33"/>
    </location>
</feature>
<dbReference type="InterPro" id="IPR035979">
    <property type="entry name" value="RBD_domain_sf"/>
</dbReference>
<evidence type="ECO:0000259" key="1">
    <source>
        <dbReference type="Pfam" id="PF01585"/>
    </source>
</evidence>
<dbReference type="InterPro" id="IPR000467">
    <property type="entry name" value="G_patch_dom"/>
</dbReference>
<dbReference type="SUPFAM" id="SSF54928">
    <property type="entry name" value="RNA-binding domain, RBD"/>
    <property type="match status" value="1"/>
</dbReference>
<organism evidence="2 3">
    <name type="scientific">Ditylenchus destructor</name>
    <dbReference type="NCBI Taxonomy" id="166010"/>
    <lineage>
        <taxon>Eukaryota</taxon>
        <taxon>Metazoa</taxon>
        <taxon>Ecdysozoa</taxon>
        <taxon>Nematoda</taxon>
        <taxon>Chromadorea</taxon>
        <taxon>Rhabditida</taxon>
        <taxon>Tylenchina</taxon>
        <taxon>Tylenchomorpha</taxon>
        <taxon>Sphaerularioidea</taxon>
        <taxon>Anguinidae</taxon>
        <taxon>Anguininae</taxon>
        <taxon>Ditylenchus</taxon>
    </lineage>
</organism>
<gene>
    <name evidence="2" type="ORF">DdX_14509</name>
</gene>
<dbReference type="AlphaFoldDB" id="A0AAD4R1T5"/>
<dbReference type="Gene3D" id="3.30.70.330">
    <property type="match status" value="1"/>
</dbReference>
<dbReference type="EMBL" id="JAKKPZ010000073">
    <property type="protein sequence ID" value="KAI1704008.1"/>
    <property type="molecule type" value="Genomic_DNA"/>
</dbReference>
<dbReference type="Pfam" id="PF01585">
    <property type="entry name" value="G-patch"/>
    <property type="match status" value="1"/>
</dbReference>